<proteinExistence type="predicted"/>
<name>A0AAD5U0R8_9FUNG</name>
<dbReference type="EMBL" id="JADGJW010000275">
    <property type="protein sequence ID" value="KAJ3220760.1"/>
    <property type="molecule type" value="Genomic_DNA"/>
</dbReference>
<reference evidence="2" key="1">
    <citation type="submission" date="2020-05" db="EMBL/GenBank/DDBJ databases">
        <title>Phylogenomic resolution of chytrid fungi.</title>
        <authorList>
            <person name="Stajich J.E."/>
            <person name="Amses K."/>
            <person name="Simmons R."/>
            <person name="Seto K."/>
            <person name="Myers J."/>
            <person name="Bonds A."/>
            <person name="Quandt C.A."/>
            <person name="Barry K."/>
            <person name="Liu P."/>
            <person name="Grigoriev I."/>
            <person name="Longcore J.E."/>
            <person name="James T.Y."/>
        </authorList>
    </citation>
    <scope>NUCLEOTIDE SEQUENCE</scope>
    <source>
        <strain evidence="2">JEL0476</strain>
    </source>
</reference>
<dbReference type="Proteomes" id="UP001211065">
    <property type="component" value="Unassembled WGS sequence"/>
</dbReference>
<organism evidence="2 3">
    <name type="scientific">Clydaea vesicula</name>
    <dbReference type="NCBI Taxonomy" id="447962"/>
    <lineage>
        <taxon>Eukaryota</taxon>
        <taxon>Fungi</taxon>
        <taxon>Fungi incertae sedis</taxon>
        <taxon>Chytridiomycota</taxon>
        <taxon>Chytridiomycota incertae sedis</taxon>
        <taxon>Chytridiomycetes</taxon>
        <taxon>Lobulomycetales</taxon>
        <taxon>Lobulomycetaceae</taxon>
        <taxon>Clydaea</taxon>
    </lineage>
</organism>
<evidence type="ECO:0000313" key="2">
    <source>
        <dbReference type="EMBL" id="KAJ3220760.1"/>
    </source>
</evidence>
<keyword evidence="3" id="KW-1185">Reference proteome</keyword>
<comment type="caution">
    <text evidence="2">The sequence shown here is derived from an EMBL/GenBank/DDBJ whole genome shotgun (WGS) entry which is preliminary data.</text>
</comment>
<feature type="compositionally biased region" description="Low complexity" evidence="1">
    <location>
        <begin position="236"/>
        <end position="246"/>
    </location>
</feature>
<gene>
    <name evidence="2" type="ORF">HK099_004024</name>
</gene>
<sequence>MKSLNKVDELDLKTLKFFTDILLKHCTQIKFDQKETVILTEKILLSKKKEIVEKKTNLLGDEDFDAGIVSLDPVDYLLPDVALNVKKIKNQDTLDNIHPTEIDFHHNAILNQESDLLLSPNVQTIVSNLKVKNEDSSSSQQKKLHTPAPWTSSNNFDFIENQPILKNNINFKNQPTKLPIYTPQSKHARQSLDLDVEEEKRDSITVKNLKVKEKSILLDNFKTSCQTENITKKTKNTSSTDTSSPTLCSAKKKNTQEKKTISENLSTKVNPEKRNPVCFSNEKSQDPFPRNFSRNSCISTSTTKQSFCNRLTYLIPTANTNNFEYGSLGPDLENLEYKKKLEMLTKRREYSKLINCKPIPKTMSSVNFYQTDITNKSNIVYEENSENTSIKKKKKKYLDLSTVEMQGSKSRNNP</sequence>
<evidence type="ECO:0000256" key="1">
    <source>
        <dbReference type="SAM" id="MobiDB-lite"/>
    </source>
</evidence>
<protein>
    <submittedName>
        <fullName evidence="2">Uncharacterized protein</fullName>
    </submittedName>
</protein>
<evidence type="ECO:0000313" key="3">
    <source>
        <dbReference type="Proteomes" id="UP001211065"/>
    </source>
</evidence>
<feature type="region of interest" description="Disordered" evidence="1">
    <location>
        <begin position="232"/>
        <end position="264"/>
    </location>
</feature>
<dbReference type="AlphaFoldDB" id="A0AAD5U0R8"/>
<accession>A0AAD5U0R8</accession>